<reference evidence="2" key="1">
    <citation type="journal article" date="1998" name="Virology">
        <title>Comparison of the lysogeny modules from the temperate Streptococcus thermophilus bacteriophages TP-J34 and Sfi21: implications for the modular theory of phage evolution.</title>
        <authorList>
            <person name="Neve H."/>
            <person name="Zenz K.I."/>
            <person name="Desiere F."/>
            <person name="Koch A."/>
            <person name="Heller K.J."/>
            <person name="Brussow H."/>
        </authorList>
    </citation>
    <scope>NUCLEOTIDE SEQUENCE</scope>
    <source>
        <strain evidence="2">TP-J34</strain>
    </source>
</reference>
<reference evidence="3 4" key="2">
    <citation type="submission" date="2012-06" db="EMBL/GenBank/DDBJ databases">
        <authorList>
            <person name="Heller K."/>
        </authorList>
    </citation>
    <scope>NUCLEOTIDE SEQUENCE [LARGE SCALE GENOMIC DNA]</scope>
    <source>
        <strain evidence="3">TP-J34</strain>
    </source>
</reference>
<sequence>MYAKNELDLKFQMMDQKIDAKFDTFGQRMENMFLAQTNRQLEEQAKNRKEFTYWFICILVAIAVIAIPVWFGK</sequence>
<proteinExistence type="predicted"/>
<dbReference type="OrthoDB" id="36193at10239"/>
<organism evidence="2">
    <name type="scientific">Streptococcus phage TP-J34</name>
    <dbReference type="NCBI Taxonomy" id="73422"/>
    <lineage>
        <taxon>Viruses</taxon>
        <taxon>Duplodnaviria</taxon>
        <taxon>Heunggongvirae</taxon>
        <taxon>Uroviricota</taxon>
        <taxon>Caudoviricetes</taxon>
        <taxon>Aliceevansviridae</taxon>
        <taxon>Brussowvirus</taxon>
        <taxon>Brussowvirus TPJ34</taxon>
    </lineage>
</organism>
<reference evidence="3 4" key="3">
    <citation type="submission" date="2013-01" db="EMBL/GenBank/DDBJ databases">
        <title>DNA sequence of temperate Streptococcus thermophilus phage TP-J34 producing defective particles and characterization of TP-J34L and TP-EW, two intact phages closely related to TP-J34.</title>
        <authorList>
            <person name="Neve H."/>
            <person name="Back A."/>
            <person name="Rabe B."/>
            <person name="Heller K.J."/>
        </authorList>
    </citation>
    <scope>NUCLEOTIDE SEQUENCE [LARGE SCALE GENOMIC DNA]</scope>
    <source>
        <strain evidence="3">TP-J34</strain>
    </source>
</reference>
<dbReference type="KEGG" id="vg:14492634"/>
<protein>
    <submittedName>
        <fullName evidence="2">Orf73</fullName>
    </submittedName>
</protein>
<evidence type="ECO:0000313" key="3">
    <source>
        <dbReference type="EMBL" id="CCI71988.1"/>
    </source>
</evidence>
<dbReference type="EMBL" id="AF020798">
    <property type="protein sequence ID" value="AAC03448.1"/>
    <property type="molecule type" value="Genomic_DNA"/>
</dbReference>
<keyword evidence="1" id="KW-1133">Transmembrane helix</keyword>
<feature type="transmembrane region" description="Helical" evidence="1">
    <location>
        <begin position="51"/>
        <end position="71"/>
    </location>
</feature>
<keyword evidence="1" id="KW-0472">Membrane</keyword>
<keyword evidence="4" id="KW-1185">Reference proteome</keyword>
<name>O48382_9CAUD</name>
<evidence type="ECO:0000313" key="4">
    <source>
        <dbReference type="Proteomes" id="UP000011111"/>
    </source>
</evidence>
<keyword evidence="1" id="KW-0812">Transmembrane</keyword>
<accession>O48382</accession>
<evidence type="ECO:0000313" key="2">
    <source>
        <dbReference type="EMBL" id="AAC03448.1"/>
    </source>
</evidence>
<evidence type="ECO:0000256" key="1">
    <source>
        <dbReference type="SAM" id="Phobius"/>
    </source>
</evidence>
<dbReference type="Proteomes" id="UP000011111">
    <property type="component" value="Segment"/>
</dbReference>
<dbReference type="GeneID" id="14492634"/>
<dbReference type="EMBL" id="HE861935">
    <property type="protein sequence ID" value="CCI71988.1"/>
    <property type="molecule type" value="Genomic_DNA"/>
</dbReference>
<dbReference type="RefSeq" id="YP_007392302.1">
    <property type="nucleotide sequence ID" value="NC_020197.1"/>
</dbReference>